<protein>
    <submittedName>
        <fullName evidence="2">Uncharacterized protein</fullName>
    </submittedName>
</protein>
<dbReference type="OrthoDB" id="9634409at2759"/>
<feature type="region of interest" description="Disordered" evidence="1">
    <location>
        <begin position="95"/>
        <end position="163"/>
    </location>
</feature>
<dbReference type="EMBL" id="LZPO01108184">
    <property type="protein sequence ID" value="OBS59337.1"/>
    <property type="molecule type" value="Genomic_DNA"/>
</dbReference>
<sequence>MLNNTSFKTVSDTSKSTSQDRQSAGDLPAKCQGLMSHDPKLRVAEAQDLITSVEWFLKEKLGIHHRCAPSKKKLHQEPSQAPVSRHICHLRISSAEPKISEGNTGPPQPHVHQANPKVHSQPSTDKWMPYGNNQAQMSREAVSGASPYQHRVQAPPVPGTSVH</sequence>
<evidence type="ECO:0000256" key="1">
    <source>
        <dbReference type="SAM" id="MobiDB-lite"/>
    </source>
</evidence>
<evidence type="ECO:0000313" key="3">
    <source>
        <dbReference type="Proteomes" id="UP000092124"/>
    </source>
</evidence>
<reference evidence="2 3" key="1">
    <citation type="submission" date="2016-06" db="EMBL/GenBank/DDBJ databases">
        <title>The Draft Genome Sequence and Annotation of the Desert Woodrat Neotoma lepida.</title>
        <authorList>
            <person name="Campbell M."/>
            <person name="Oakeson K.F."/>
            <person name="Yandell M."/>
            <person name="Halpert J.R."/>
            <person name="Dearing D."/>
        </authorList>
    </citation>
    <scope>NUCLEOTIDE SEQUENCE [LARGE SCALE GENOMIC DNA]</scope>
    <source>
        <strain evidence="2">417</strain>
        <tissue evidence="2">Liver</tissue>
    </source>
</reference>
<accession>A0A1A6G1S0</accession>
<keyword evidence="3" id="KW-1185">Reference proteome</keyword>
<comment type="caution">
    <text evidence="2">The sequence shown here is derived from an EMBL/GenBank/DDBJ whole genome shotgun (WGS) entry which is preliminary data.</text>
</comment>
<feature type="compositionally biased region" description="Polar residues" evidence="1">
    <location>
        <begin position="1"/>
        <end position="22"/>
    </location>
</feature>
<dbReference type="AlphaFoldDB" id="A0A1A6G1S0"/>
<organism evidence="2 3">
    <name type="scientific">Neotoma lepida</name>
    <name type="common">Desert woodrat</name>
    <dbReference type="NCBI Taxonomy" id="56216"/>
    <lineage>
        <taxon>Eukaryota</taxon>
        <taxon>Metazoa</taxon>
        <taxon>Chordata</taxon>
        <taxon>Craniata</taxon>
        <taxon>Vertebrata</taxon>
        <taxon>Euteleostomi</taxon>
        <taxon>Mammalia</taxon>
        <taxon>Eutheria</taxon>
        <taxon>Euarchontoglires</taxon>
        <taxon>Glires</taxon>
        <taxon>Rodentia</taxon>
        <taxon>Myomorpha</taxon>
        <taxon>Muroidea</taxon>
        <taxon>Cricetidae</taxon>
        <taxon>Neotominae</taxon>
        <taxon>Neotoma</taxon>
    </lineage>
</organism>
<proteinExistence type="predicted"/>
<dbReference type="Proteomes" id="UP000092124">
    <property type="component" value="Unassembled WGS sequence"/>
</dbReference>
<gene>
    <name evidence="2" type="ORF">A6R68_09535</name>
</gene>
<evidence type="ECO:0000313" key="2">
    <source>
        <dbReference type="EMBL" id="OBS59337.1"/>
    </source>
</evidence>
<feature type="region of interest" description="Disordered" evidence="1">
    <location>
        <begin position="1"/>
        <end position="33"/>
    </location>
</feature>
<name>A0A1A6G1S0_NEOLE</name>